<comment type="caution">
    <text evidence="1">The sequence shown here is derived from an EMBL/GenBank/DDBJ whole genome shotgun (WGS) entry which is preliminary data.</text>
</comment>
<protein>
    <submittedName>
        <fullName evidence="1">Uncharacterized protein</fullName>
    </submittedName>
</protein>
<organism evidence="1">
    <name type="scientific">marine sediment metagenome</name>
    <dbReference type="NCBI Taxonomy" id="412755"/>
    <lineage>
        <taxon>unclassified sequences</taxon>
        <taxon>metagenomes</taxon>
        <taxon>ecological metagenomes</taxon>
    </lineage>
</organism>
<dbReference type="AlphaFoldDB" id="A0A0F9K119"/>
<gene>
    <name evidence="1" type="ORF">LCGC14_1461550</name>
</gene>
<reference evidence="1" key="1">
    <citation type="journal article" date="2015" name="Nature">
        <title>Complex archaea that bridge the gap between prokaryotes and eukaryotes.</title>
        <authorList>
            <person name="Spang A."/>
            <person name="Saw J.H."/>
            <person name="Jorgensen S.L."/>
            <person name="Zaremba-Niedzwiedzka K."/>
            <person name="Martijn J."/>
            <person name="Lind A.E."/>
            <person name="van Eijk R."/>
            <person name="Schleper C."/>
            <person name="Guy L."/>
            <person name="Ettema T.J."/>
        </authorList>
    </citation>
    <scope>NUCLEOTIDE SEQUENCE</scope>
</reference>
<evidence type="ECO:0000313" key="1">
    <source>
        <dbReference type="EMBL" id="KKM68376.1"/>
    </source>
</evidence>
<name>A0A0F9K119_9ZZZZ</name>
<accession>A0A0F9K119</accession>
<proteinExistence type="predicted"/>
<sequence>MNIVQPFDIGKPSKEAPAPRGKLASWIPIWEAVKKLGKDKWLPVSVESIQLASSLYLAAKTHRTLKLEARRRGKTVHIKLVGIFVVK</sequence>
<dbReference type="EMBL" id="LAZR01010178">
    <property type="protein sequence ID" value="KKM68376.1"/>
    <property type="molecule type" value="Genomic_DNA"/>
</dbReference>